<dbReference type="Gene3D" id="3.40.50.980">
    <property type="match status" value="2"/>
</dbReference>
<dbReference type="GO" id="GO:0044550">
    <property type="term" value="P:secondary metabolite biosynthetic process"/>
    <property type="evidence" value="ECO:0007669"/>
    <property type="project" value="TreeGrafter"/>
</dbReference>
<evidence type="ECO:0000313" key="2">
    <source>
        <dbReference type="EMBL" id="EMD58406.1"/>
    </source>
</evidence>
<dbReference type="PANTHER" id="PTHR45527">
    <property type="entry name" value="NONRIBOSOMAL PEPTIDE SYNTHETASE"/>
    <property type="match status" value="1"/>
</dbReference>
<evidence type="ECO:0000259" key="1">
    <source>
        <dbReference type="Pfam" id="PF00501"/>
    </source>
</evidence>
<name>M2SMN7_COCSN</name>
<dbReference type="InterPro" id="IPR020845">
    <property type="entry name" value="AMP-binding_CS"/>
</dbReference>
<keyword evidence="3" id="KW-1185">Reference proteome</keyword>
<dbReference type="OrthoDB" id="416786at2759"/>
<dbReference type="AlphaFoldDB" id="M2SMN7"/>
<dbReference type="EMBL" id="KB445656">
    <property type="protein sequence ID" value="EMD58406.1"/>
    <property type="molecule type" value="Genomic_DNA"/>
</dbReference>
<dbReference type="SUPFAM" id="SSF56801">
    <property type="entry name" value="Acetyl-CoA synthetase-like"/>
    <property type="match status" value="1"/>
</dbReference>
<gene>
    <name evidence="2" type="ORF">COCSADRAFT_103953</name>
</gene>
<dbReference type="Pfam" id="PF00501">
    <property type="entry name" value="AMP-binding"/>
    <property type="match status" value="1"/>
</dbReference>
<dbReference type="RefSeq" id="XP_007705864.1">
    <property type="nucleotide sequence ID" value="XM_007707674.1"/>
</dbReference>
<dbReference type="STRING" id="665912.M2SMN7"/>
<reference evidence="2 3" key="1">
    <citation type="journal article" date="2012" name="PLoS Pathog.">
        <title>Diverse lifestyles and strategies of plant pathogenesis encoded in the genomes of eighteen Dothideomycetes fungi.</title>
        <authorList>
            <person name="Ohm R.A."/>
            <person name="Feau N."/>
            <person name="Henrissat B."/>
            <person name="Schoch C.L."/>
            <person name="Horwitz B.A."/>
            <person name="Barry K.W."/>
            <person name="Condon B.J."/>
            <person name="Copeland A.C."/>
            <person name="Dhillon B."/>
            <person name="Glaser F."/>
            <person name="Hesse C.N."/>
            <person name="Kosti I."/>
            <person name="LaButti K."/>
            <person name="Lindquist E.A."/>
            <person name="Lucas S."/>
            <person name="Salamov A.A."/>
            <person name="Bradshaw R.E."/>
            <person name="Ciuffetti L."/>
            <person name="Hamelin R.C."/>
            <person name="Kema G.H.J."/>
            <person name="Lawrence C."/>
            <person name="Scott J.A."/>
            <person name="Spatafora J.W."/>
            <person name="Turgeon B.G."/>
            <person name="de Wit P.J.G.M."/>
            <person name="Zhong S."/>
            <person name="Goodwin S.B."/>
            <person name="Grigoriev I.V."/>
        </authorList>
    </citation>
    <scope>NUCLEOTIDE SEQUENCE [LARGE SCALE GENOMIC DNA]</scope>
    <source>
        <strain evidence="3">ND90Pr / ATCC 201652</strain>
    </source>
</reference>
<dbReference type="GO" id="GO:0005737">
    <property type="term" value="C:cytoplasm"/>
    <property type="evidence" value="ECO:0007669"/>
    <property type="project" value="TreeGrafter"/>
</dbReference>
<dbReference type="InterPro" id="IPR000873">
    <property type="entry name" value="AMP-dep_synth/lig_dom"/>
</dbReference>
<dbReference type="GeneID" id="19129875"/>
<dbReference type="eggNOG" id="KOG1178">
    <property type="taxonomic scope" value="Eukaryota"/>
</dbReference>
<feature type="domain" description="AMP-dependent synthetase/ligase" evidence="1">
    <location>
        <begin position="13"/>
        <end position="197"/>
    </location>
</feature>
<dbReference type="Proteomes" id="UP000016934">
    <property type="component" value="Unassembled WGS sequence"/>
</dbReference>
<accession>M2SMN7</accession>
<dbReference type="GO" id="GO:0043041">
    <property type="term" value="P:amino acid activation for nonribosomal peptide biosynthetic process"/>
    <property type="evidence" value="ECO:0007669"/>
    <property type="project" value="TreeGrafter"/>
</dbReference>
<dbReference type="PROSITE" id="PS00455">
    <property type="entry name" value="AMP_BINDING"/>
    <property type="match status" value="1"/>
</dbReference>
<sequence>MNHQHSLSVLDLFQNVCRFFPNNIAVQDGAETLSYRVLDRRSSALAKRLRDNGVRHSQVIPLITNSCLCMVVGILAILKAGAIYTPIDREQWPKERIVDVLRRTDASIVVYTGPKVDLPSMVMIDAEENEIDESLDDEEMVLIPELAALIFTSGTTGKPKGVEIKHSSLANFVTSPHFNYDVTPEDRVLLVLSVAFDGK</sequence>
<protein>
    <recommendedName>
        <fullName evidence="1">AMP-dependent synthetase/ligase domain-containing protein</fullName>
    </recommendedName>
</protein>
<evidence type="ECO:0000313" key="3">
    <source>
        <dbReference type="Proteomes" id="UP000016934"/>
    </source>
</evidence>
<reference evidence="3" key="2">
    <citation type="journal article" date="2013" name="PLoS Genet.">
        <title>Comparative genome structure, secondary metabolite, and effector coding capacity across Cochliobolus pathogens.</title>
        <authorList>
            <person name="Condon B.J."/>
            <person name="Leng Y."/>
            <person name="Wu D."/>
            <person name="Bushley K.E."/>
            <person name="Ohm R.A."/>
            <person name="Otillar R."/>
            <person name="Martin J."/>
            <person name="Schackwitz W."/>
            <person name="Grimwood J."/>
            <person name="MohdZainudin N."/>
            <person name="Xue C."/>
            <person name="Wang R."/>
            <person name="Manning V.A."/>
            <person name="Dhillon B."/>
            <person name="Tu Z.J."/>
            <person name="Steffenson B.J."/>
            <person name="Salamov A."/>
            <person name="Sun H."/>
            <person name="Lowry S."/>
            <person name="LaButti K."/>
            <person name="Han J."/>
            <person name="Copeland A."/>
            <person name="Lindquist E."/>
            <person name="Barry K."/>
            <person name="Schmutz J."/>
            <person name="Baker S.E."/>
            <person name="Ciuffetti L.M."/>
            <person name="Grigoriev I.V."/>
            <person name="Zhong S."/>
            <person name="Turgeon B.G."/>
        </authorList>
    </citation>
    <scope>NUCLEOTIDE SEQUENCE [LARGE SCALE GENOMIC DNA]</scope>
    <source>
        <strain evidence="3">ND90Pr / ATCC 201652</strain>
    </source>
</reference>
<organism evidence="2 3">
    <name type="scientific">Cochliobolus sativus (strain ND90Pr / ATCC 201652)</name>
    <name type="common">Common root rot and spot blotch fungus</name>
    <name type="synonym">Bipolaris sorokiniana</name>
    <dbReference type="NCBI Taxonomy" id="665912"/>
    <lineage>
        <taxon>Eukaryota</taxon>
        <taxon>Fungi</taxon>
        <taxon>Dikarya</taxon>
        <taxon>Ascomycota</taxon>
        <taxon>Pezizomycotina</taxon>
        <taxon>Dothideomycetes</taxon>
        <taxon>Pleosporomycetidae</taxon>
        <taxon>Pleosporales</taxon>
        <taxon>Pleosporineae</taxon>
        <taxon>Pleosporaceae</taxon>
        <taxon>Bipolaris</taxon>
    </lineage>
</organism>
<dbReference type="OMA" id="HHAFEAF"/>
<dbReference type="KEGG" id="bsc:COCSADRAFT_103953"/>
<dbReference type="HOGENOM" id="CLU_1225541_0_0_1"/>
<dbReference type="PANTHER" id="PTHR45527:SF1">
    <property type="entry name" value="FATTY ACID SYNTHASE"/>
    <property type="match status" value="1"/>
</dbReference>
<proteinExistence type="predicted"/>
<dbReference type="GO" id="GO:0031177">
    <property type="term" value="F:phosphopantetheine binding"/>
    <property type="evidence" value="ECO:0007669"/>
    <property type="project" value="TreeGrafter"/>
</dbReference>